<dbReference type="Proteomes" id="UP001215503">
    <property type="component" value="Unassembled WGS sequence"/>
</dbReference>
<dbReference type="Gene3D" id="3.90.1200.10">
    <property type="match status" value="1"/>
</dbReference>
<dbReference type="InterPro" id="IPR002575">
    <property type="entry name" value="Aminoglycoside_PTrfase"/>
</dbReference>
<accession>A0ABT5YQW9</accession>
<dbReference type="SUPFAM" id="SSF56112">
    <property type="entry name" value="Protein kinase-like (PK-like)"/>
    <property type="match status" value="1"/>
</dbReference>
<keyword evidence="3" id="KW-1185">Reference proteome</keyword>
<name>A0ABT5YQW9_9PROT</name>
<dbReference type="InterPro" id="IPR011009">
    <property type="entry name" value="Kinase-like_dom_sf"/>
</dbReference>
<comment type="caution">
    <text evidence="2">The sequence shown here is derived from an EMBL/GenBank/DDBJ whole genome shotgun (WGS) entry which is preliminary data.</text>
</comment>
<protein>
    <submittedName>
        <fullName evidence="2">Phosphotransferase</fullName>
    </submittedName>
</protein>
<evidence type="ECO:0000313" key="2">
    <source>
        <dbReference type="EMBL" id="MDF2097181.1"/>
    </source>
</evidence>
<reference evidence="2 3" key="1">
    <citation type="submission" date="2023-03" db="EMBL/GenBank/DDBJ databases">
        <title>Fodinicurvata sp. CAU 1616 isolated from sea sendiment.</title>
        <authorList>
            <person name="Kim W."/>
        </authorList>
    </citation>
    <scope>NUCLEOTIDE SEQUENCE [LARGE SCALE GENOMIC DNA]</scope>
    <source>
        <strain evidence="2 3">CAU 1616</strain>
    </source>
</reference>
<sequence>MDSDFPADIRAAIGAVRASEPLRHGGRRVKAVLRHELAAAVGEGAPDSAPAFVVEKRLRVGICGSPAREVMFYNRVAPHIDLAPLDMPRLLYSGRFGREDRLIMEGVAGKIPGLGRVLGPLSKGIVALEASSSRWLGGLSSGEREVLGPMEYFAAPGRLGGFRQGFRHNAFHLGTLRGVGWSEMKRLFAIRRTLSALERQVQEDAPCICHLDLSGKNLLQSGKRLTLIDWGEASIGRPGFDVGCILAQFARRHVASAYQKRRSKLLEAYNKRMAAVAPELQEAAERGRAYYLGCTLLFHLRHNPQESSRGELLRCIEEELAQLPT</sequence>
<dbReference type="EMBL" id="JARHUD010000010">
    <property type="protein sequence ID" value="MDF2097181.1"/>
    <property type="molecule type" value="Genomic_DNA"/>
</dbReference>
<evidence type="ECO:0000313" key="3">
    <source>
        <dbReference type="Proteomes" id="UP001215503"/>
    </source>
</evidence>
<dbReference type="RefSeq" id="WP_275823962.1">
    <property type="nucleotide sequence ID" value="NZ_JARHUD010000010.1"/>
</dbReference>
<proteinExistence type="predicted"/>
<organism evidence="2 3">
    <name type="scientific">Aquibaculum arenosum</name>
    <dbReference type="NCBI Taxonomy" id="3032591"/>
    <lineage>
        <taxon>Bacteria</taxon>
        <taxon>Pseudomonadati</taxon>
        <taxon>Pseudomonadota</taxon>
        <taxon>Alphaproteobacteria</taxon>
        <taxon>Rhodospirillales</taxon>
        <taxon>Rhodovibrionaceae</taxon>
        <taxon>Aquibaculum</taxon>
    </lineage>
</organism>
<evidence type="ECO:0000259" key="1">
    <source>
        <dbReference type="Pfam" id="PF01636"/>
    </source>
</evidence>
<dbReference type="Pfam" id="PF01636">
    <property type="entry name" value="APH"/>
    <property type="match status" value="1"/>
</dbReference>
<gene>
    <name evidence="2" type="ORF">P2G67_14460</name>
</gene>
<feature type="domain" description="Aminoglycoside phosphotransferase" evidence="1">
    <location>
        <begin position="66"/>
        <end position="259"/>
    </location>
</feature>